<organism evidence="3 4">
    <name type="scientific">Sinosporangium siamense</name>
    <dbReference type="NCBI Taxonomy" id="1367973"/>
    <lineage>
        <taxon>Bacteria</taxon>
        <taxon>Bacillati</taxon>
        <taxon>Actinomycetota</taxon>
        <taxon>Actinomycetes</taxon>
        <taxon>Streptosporangiales</taxon>
        <taxon>Streptosporangiaceae</taxon>
        <taxon>Sinosporangium</taxon>
    </lineage>
</organism>
<evidence type="ECO:0000256" key="2">
    <source>
        <dbReference type="SAM" id="Phobius"/>
    </source>
</evidence>
<feature type="transmembrane region" description="Helical" evidence="2">
    <location>
        <begin position="52"/>
        <end position="73"/>
    </location>
</feature>
<keyword evidence="2" id="KW-0812">Transmembrane</keyword>
<dbReference type="InterPro" id="IPR025519">
    <property type="entry name" value="DUF4407"/>
</dbReference>
<evidence type="ECO:0000313" key="3">
    <source>
        <dbReference type="EMBL" id="GII97227.1"/>
    </source>
</evidence>
<dbReference type="Proteomes" id="UP000606172">
    <property type="component" value="Unassembled WGS sequence"/>
</dbReference>
<keyword evidence="4" id="KW-1185">Reference proteome</keyword>
<evidence type="ECO:0000313" key="4">
    <source>
        <dbReference type="Proteomes" id="UP000606172"/>
    </source>
</evidence>
<dbReference type="AlphaFoldDB" id="A0A919RQ51"/>
<dbReference type="RefSeq" id="WP_204032734.1">
    <property type="nucleotide sequence ID" value="NZ_BOOW01000056.1"/>
</dbReference>
<reference evidence="3" key="1">
    <citation type="submission" date="2021-01" db="EMBL/GenBank/DDBJ databases">
        <title>Whole genome shotgun sequence of Sinosporangium siamense NBRC 109515.</title>
        <authorList>
            <person name="Komaki H."/>
            <person name="Tamura T."/>
        </authorList>
    </citation>
    <scope>NUCLEOTIDE SEQUENCE</scope>
    <source>
        <strain evidence="3">NBRC 109515</strain>
    </source>
</reference>
<proteinExistence type="predicted"/>
<gene>
    <name evidence="3" type="ORF">Ssi02_74580</name>
</gene>
<dbReference type="Pfam" id="PF14362">
    <property type="entry name" value="DUF4407"/>
    <property type="match status" value="1"/>
</dbReference>
<feature type="transmembrane region" description="Helical" evidence="2">
    <location>
        <begin position="301"/>
        <end position="319"/>
    </location>
</feature>
<accession>A0A919RQ51</accession>
<feature type="transmembrane region" description="Helical" evidence="2">
    <location>
        <begin position="94"/>
        <end position="113"/>
    </location>
</feature>
<protein>
    <recommendedName>
        <fullName evidence="5">DUF4407 domain-containing protein</fullName>
    </recommendedName>
</protein>
<keyword evidence="1" id="KW-0175">Coiled coil</keyword>
<keyword evidence="2" id="KW-0472">Membrane</keyword>
<keyword evidence="2" id="KW-1133">Transmembrane helix</keyword>
<feature type="coiled-coil region" evidence="1">
    <location>
        <begin position="175"/>
        <end position="267"/>
    </location>
</feature>
<evidence type="ECO:0000256" key="1">
    <source>
        <dbReference type="SAM" id="Coils"/>
    </source>
</evidence>
<dbReference type="EMBL" id="BOOW01000056">
    <property type="protein sequence ID" value="GII97227.1"/>
    <property type="molecule type" value="Genomic_DNA"/>
</dbReference>
<feature type="transmembrane region" description="Helical" evidence="2">
    <location>
        <begin position="22"/>
        <end position="46"/>
    </location>
</feature>
<comment type="caution">
    <text evidence="3">The sequence shown here is derived from an EMBL/GenBank/DDBJ whole genome shotgun (WGS) entry which is preliminary data.</text>
</comment>
<sequence>MFSSGADAAILDQCPTVERTRYAGLGGLVLTTAIMAGIAMTVALTLAFRAPLAVAVGAGALWCLIIFNLDRWLVSGYRPQTSRRGKIMAVGPRILLSVVLGLTISEPLVLLIFEPEIRAEAVENRVSAQNAADERIAGNTGAQRIEALRKEITDIRAQNTGTNPAGELGKLIQERDEVQRNWQSNEKALAEARNKAFGEGNGTAGSGVPGAGPRYEELRDDVATLDRKAADLKAEEAGLDRRIERARQAEETRVKEREDEIRRLSAAQNSRAAEQAEAIGRSDGLVARINALFTLGEKHTAVFLAHIVLALLILLIDLLPITGKILMSSGGRSSYDNLLAAREIEIAEGAALRVLEARERTTLATMRAGERKRAARDIARIHMADERYEQEQRSRRRRRSLDERVPFQETGEWNGLTP</sequence>
<evidence type="ECO:0008006" key="5">
    <source>
        <dbReference type="Google" id="ProtNLM"/>
    </source>
</evidence>
<name>A0A919RQ51_9ACTN</name>